<feature type="domain" description="Peptidoglycan binding-like" evidence="1">
    <location>
        <begin position="72"/>
        <end position="126"/>
    </location>
</feature>
<dbReference type="GO" id="GO:0008233">
    <property type="term" value="F:peptidase activity"/>
    <property type="evidence" value="ECO:0007669"/>
    <property type="project" value="InterPro"/>
</dbReference>
<accession>A0A1S8LCD2</accession>
<evidence type="ECO:0000259" key="2">
    <source>
        <dbReference type="Pfam" id="PF02557"/>
    </source>
</evidence>
<keyword evidence="4" id="KW-1185">Reference proteome</keyword>
<dbReference type="Proteomes" id="UP000190951">
    <property type="component" value="Chromosome"/>
</dbReference>
<dbReference type="InterPro" id="IPR002477">
    <property type="entry name" value="Peptidoglycan-bd-like"/>
</dbReference>
<dbReference type="Gene3D" id="1.10.101.10">
    <property type="entry name" value="PGBD-like superfamily/PGBD"/>
    <property type="match status" value="2"/>
</dbReference>
<dbReference type="Gene3D" id="3.30.1380.10">
    <property type="match status" value="1"/>
</dbReference>
<dbReference type="Pfam" id="PF01471">
    <property type="entry name" value="PG_binding_1"/>
    <property type="match status" value="2"/>
</dbReference>
<dbReference type="SUPFAM" id="SSF55166">
    <property type="entry name" value="Hedgehog/DD-peptidase"/>
    <property type="match status" value="1"/>
</dbReference>
<name>A0A1S8LCD2_9CLOT</name>
<dbReference type="GO" id="GO:0006508">
    <property type="term" value="P:proteolysis"/>
    <property type="evidence" value="ECO:0007669"/>
    <property type="project" value="InterPro"/>
</dbReference>
<dbReference type="SUPFAM" id="SSF47090">
    <property type="entry name" value="PGBD-like"/>
    <property type="match status" value="2"/>
</dbReference>
<evidence type="ECO:0000259" key="1">
    <source>
        <dbReference type="Pfam" id="PF01471"/>
    </source>
</evidence>
<sequence length="279" mass="31140">MPTFPTLKLYYEGSYVRILQMNLYDLNYRYNGLQVTGKFDILTYEVVRDFQVEHKLVPDGIVGPITWTAILNQVTYIQSKLNSINFPLGNVDGIFGAKTTMAVKNFQSANNLLVNGIVTPRTRQKLFNPNPEINYSNRPSSLSLSSLNPYVASLAERFLNLCTKNGLNVIIITAFRSWDEQDILYAQGRTAPGNIVTDAQGGDSYHNWGLAFDSAPFENGRVAWDDSAAFNEMGVLGQQIGLEWGGNWTSYAISLVDTPHFQYTFGLSTEQLLNGLKPA</sequence>
<feature type="domain" description="Peptidoglycan binding-like" evidence="1">
    <location>
        <begin position="13"/>
        <end position="70"/>
    </location>
</feature>
<dbReference type="InterPro" id="IPR036366">
    <property type="entry name" value="PGBDSf"/>
</dbReference>
<feature type="domain" description="D-alanyl-D-alanine carboxypeptidase-like core" evidence="2">
    <location>
        <begin position="146"/>
        <end position="264"/>
    </location>
</feature>
<gene>
    <name evidence="3" type="ORF">CROST_015590</name>
</gene>
<organism evidence="3 4">
    <name type="scientific">Clostridium felsineum</name>
    <dbReference type="NCBI Taxonomy" id="36839"/>
    <lineage>
        <taxon>Bacteria</taxon>
        <taxon>Bacillati</taxon>
        <taxon>Bacillota</taxon>
        <taxon>Clostridia</taxon>
        <taxon>Eubacteriales</taxon>
        <taxon>Clostridiaceae</taxon>
        <taxon>Clostridium</taxon>
    </lineage>
</organism>
<dbReference type="AlphaFoldDB" id="A0A1S8LCD2"/>
<dbReference type="RefSeq" id="WP_077836152.1">
    <property type="nucleotide sequence ID" value="NZ_CP096983.1"/>
</dbReference>
<dbReference type="KEGG" id="crw:CROST_015590"/>
<proteinExistence type="predicted"/>
<dbReference type="InterPro" id="IPR009045">
    <property type="entry name" value="Zn_M74/Hedgehog-like"/>
</dbReference>
<evidence type="ECO:0000313" key="4">
    <source>
        <dbReference type="Proteomes" id="UP000190951"/>
    </source>
</evidence>
<dbReference type="InterPro" id="IPR003709">
    <property type="entry name" value="VanY-like_core_dom"/>
</dbReference>
<evidence type="ECO:0000313" key="3">
    <source>
        <dbReference type="EMBL" id="URZ10844.1"/>
    </source>
</evidence>
<dbReference type="Pfam" id="PF02557">
    <property type="entry name" value="VanY"/>
    <property type="match status" value="1"/>
</dbReference>
<reference evidence="3 4" key="1">
    <citation type="submission" date="2022-04" db="EMBL/GenBank/DDBJ databases">
        <title>Genome sequence of C. roseum typestrain.</title>
        <authorList>
            <person name="Poehlein A."/>
            <person name="Schoch T."/>
            <person name="Duerre P."/>
            <person name="Daniel R."/>
        </authorList>
    </citation>
    <scope>NUCLEOTIDE SEQUENCE [LARGE SCALE GENOMIC DNA]</scope>
    <source>
        <strain evidence="3 4">DSM 7320</strain>
    </source>
</reference>
<dbReference type="CDD" id="cd14845">
    <property type="entry name" value="L-Ala-D-Glu_peptidase_like"/>
    <property type="match status" value="1"/>
</dbReference>
<dbReference type="InterPro" id="IPR036365">
    <property type="entry name" value="PGBD-like_sf"/>
</dbReference>
<protein>
    <submittedName>
        <fullName evidence="3">Uncharacterized protein</fullName>
    </submittedName>
</protein>
<dbReference type="EMBL" id="CP096983">
    <property type="protein sequence ID" value="URZ10844.1"/>
    <property type="molecule type" value="Genomic_DNA"/>
</dbReference>
<dbReference type="STRING" id="84029.CROST_06980"/>